<name>A0ABQ3URG1_9CHLR</name>
<dbReference type="Gene3D" id="3.30.40.250">
    <property type="match status" value="1"/>
</dbReference>
<feature type="domain" description="YcaO" evidence="1">
    <location>
        <begin position="269"/>
        <end position="670"/>
    </location>
</feature>
<dbReference type="RefSeq" id="WP_201371970.1">
    <property type="nucleotide sequence ID" value="NZ_BNJG01000001.1"/>
</dbReference>
<dbReference type="PROSITE" id="PS51664">
    <property type="entry name" value="YCAO"/>
    <property type="match status" value="1"/>
</dbReference>
<evidence type="ECO:0000313" key="2">
    <source>
        <dbReference type="EMBL" id="GHO55378.1"/>
    </source>
</evidence>
<evidence type="ECO:0000313" key="3">
    <source>
        <dbReference type="Proteomes" id="UP000654345"/>
    </source>
</evidence>
<dbReference type="Proteomes" id="UP000654345">
    <property type="component" value="Unassembled WGS sequence"/>
</dbReference>
<sequence>MSEKQNYSIGLIGQGLIHQQVKRHLENTYQIMPLATESSSQQLAACSIIVYCSDTWAPRTLRALNRRCLQADVALLPVYTQFDEGVLGPCVVPHKQGCVSCAELRKLGAASFEGDRELLHQYLSHEREPVASQPWLSSFSLETLAALASREVAMYLQRSGQLQTESALFTLSLATLECCSHAFLPFPACPDCGQLPRDEADQAVIELQSRPKADVFSYRISQPAATPEQILSTYVEPQTGLISTLVVENANLLPTASSHLFSAGETMTGTGCTLRPEQSKVVSVLEAIERYAGSRPRGKRTTVQASYNQLVRDGQPVLDPTILGLHTSEQYEQHRQTHACRQLIPYHHDLLCRWVWGYSFQRQAPLLIPEHCAYYSVPASKDNPVFAFEISNGCALGNCQEEAIFHGMLEVAERDAFLLTWYARLQVPRLDLRSLDDPTIRLLIEHLEYHSGYTIRAFNITLDHTVPCVCLLCVDEQNRDEMPKAFVAAGSHPHPEQAMLKALREFAMFLAFPRRLNQHNRAEALKLLADSNLVRNMDQHPLVYYLPEAFERLDFLYHTPRQQTFQEGFRDFYAQPSECLDLREDLESLTSYYLKRGIDIMVVDQTSPEHSACGLHCVKVLMPGMLPMTFGQSNRRITGFERLQQLPYTLGYQSHPLTEDEINPYPHPFF</sequence>
<dbReference type="Gene3D" id="3.30.160.660">
    <property type="match status" value="1"/>
</dbReference>
<dbReference type="PANTHER" id="PTHR37809">
    <property type="entry name" value="RIBOSOMAL PROTEIN S12 METHYLTHIOTRANSFERASE ACCESSORY FACTOR YCAO"/>
    <property type="match status" value="1"/>
</dbReference>
<comment type="caution">
    <text evidence="2">The sequence shown here is derived from an EMBL/GenBank/DDBJ whole genome shotgun (WGS) entry which is preliminary data.</text>
</comment>
<keyword evidence="3" id="KW-1185">Reference proteome</keyword>
<dbReference type="NCBIfam" id="TIGR03882">
    <property type="entry name" value="cyclo_dehyd_2"/>
    <property type="match status" value="1"/>
</dbReference>
<evidence type="ECO:0000259" key="1">
    <source>
        <dbReference type="PROSITE" id="PS51664"/>
    </source>
</evidence>
<protein>
    <recommendedName>
        <fullName evidence="1">YcaO domain-containing protein</fullName>
    </recommendedName>
</protein>
<accession>A0ABQ3URG1</accession>
<dbReference type="SUPFAM" id="SSF69572">
    <property type="entry name" value="Activating enzymes of the ubiquitin-like proteins"/>
    <property type="match status" value="1"/>
</dbReference>
<dbReference type="Gene3D" id="3.30.1330.230">
    <property type="match status" value="1"/>
</dbReference>
<dbReference type="InterPro" id="IPR027624">
    <property type="entry name" value="TOMM_cyclo_SagD"/>
</dbReference>
<reference evidence="2 3" key="1">
    <citation type="journal article" date="2021" name="Int. J. Syst. Evol. Microbiol.">
        <title>Reticulibacter mediterranei gen. nov., sp. nov., within the new family Reticulibacteraceae fam. nov., and Ktedonospora formicarum gen. nov., sp. nov., Ktedonobacter robiniae sp. nov., Dictyobacter formicarum sp. nov. and Dictyobacter arantiisoli sp. nov., belonging to the class Ktedonobacteria.</title>
        <authorList>
            <person name="Yabe S."/>
            <person name="Zheng Y."/>
            <person name="Wang C.M."/>
            <person name="Sakai Y."/>
            <person name="Abe K."/>
            <person name="Yokota A."/>
            <person name="Donadio S."/>
            <person name="Cavaletti L."/>
            <person name="Monciardini P."/>
        </authorList>
    </citation>
    <scope>NUCLEOTIDE SEQUENCE [LARGE SCALE GENOMIC DNA]</scope>
    <source>
        <strain evidence="2 3">SOSP1-30</strain>
    </source>
</reference>
<dbReference type="Gene3D" id="3.40.50.720">
    <property type="entry name" value="NAD(P)-binding Rossmann-like Domain"/>
    <property type="match status" value="1"/>
</dbReference>
<dbReference type="InterPro" id="IPR035985">
    <property type="entry name" value="Ubiquitin-activating_enz"/>
</dbReference>
<organism evidence="2 3">
    <name type="scientific">Ktedonobacter robiniae</name>
    <dbReference type="NCBI Taxonomy" id="2778365"/>
    <lineage>
        <taxon>Bacteria</taxon>
        <taxon>Bacillati</taxon>
        <taxon>Chloroflexota</taxon>
        <taxon>Ktedonobacteria</taxon>
        <taxon>Ktedonobacterales</taxon>
        <taxon>Ktedonobacteraceae</taxon>
        <taxon>Ktedonobacter</taxon>
    </lineage>
</organism>
<dbReference type="InterPro" id="IPR022291">
    <property type="entry name" value="Bacteriocin_synth_cyclodeHase"/>
</dbReference>
<dbReference type="NCBIfam" id="TIGR03604">
    <property type="entry name" value="TOMM_cyclo_SagD"/>
    <property type="match status" value="1"/>
</dbReference>
<dbReference type="PANTHER" id="PTHR37809:SF1">
    <property type="entry name" value="RIBOSOMAL PROTEIN S12 METHYLTHIOTRANSFERASE ACCESSORY FACTOR YCAO"/>
    <property type="match status" value="1"/>
</dbReference>
<gene>
    <name evidence="2" type="ORF">KSB_38530</name>
</gene>
<dbReference type="Pfam" id="PF02624">
    <property type="entry name" value="YcaO"/>
    <property type="match status" value="1"/>
</dbReference>
<proteinExistence type="predicted"/>
<dbReference type="EMBL" id="BNJG01000001">
    <property type="protein sequence ID" value="GHO55378.1"/>
    <property type="molecule type" value="Genomic_DNA"/>
</dbReference>
<dbReference type="InterPro" id="IPR003776">
    <property type="entry name" value="YcaO-like_dom"/>
</dbReference>